<name>A0AAE5WMY5_9HYPH</name>
<sequence>MTPSPVIEIWVAAQSAEKYHRDLDQTPAKNHPKQADDEKFIIVSPFLIDQPAASSASAG</sequence>
<gene>
    <name evidence="1" type="ORF">CO657_13855</name>
</gene>
<proteinExistence type="predicted"/>
<dbReference type="EMBL" id="CP034998">
    <property type="protein sequence ID" value="QAS79085.1"/>
    <property type="molecule type" value="Genomic_DNA"/>
</dbReference>
<organism evidence="1 2">
    <name type="scientific">Rhizobium acidisoli</name>
    <dbReference type="NCBI Taxonomy" id="1538158"/>
    <lineage>
        <taxon>Bacteria</taxon>
        <taxon>Pseudomonadati</taxon>
        <taxon>Pseudomonadota</taxon>
        <taxon>Alphaproteobacteria</taxon>
        <taxon>Hyphomicrobiales</taxon>
        <taxon>Rhizobiaceae</taxon>
        <taxon>Rhizobium/Agrobacterium group</taxon>
        <taxon>Rhizobium</taxon>
    </lineage>
</organism>
<dbReference type="RefSeq" id="WP_128715556.1">
    <property type="nucleotide sequence ID" value="NZ_CP034998.1"/>
</dbReference>
<dbReference type="KEGG" id="rad:CO657_13855"/>
<keyword evidence="2" id="KW-1185">Reference proteome</keyword>
<protein>
    <submittedName>
        <fullName evidence="1">Uncharacterized protein</fullName>
    </submittedName>
</protein>
<reference evidence="1 2" key="1">
    <citation type="submission" date="2019-01" db="EMBL/GenBank/DDBJ databases">
        <title>Genomic insights into the origins and evolution of symbiotic genes in the Phaseolus vulgaris microsymbionts.</title>
        <authorList>
            <person name="Tong W."/>
        </authorList>
    </citation>
    <scope>NUCLEOTIDE SEQUENCE [LARGE SCALE GENOMIC DNA]</scope>
    <source>
        <strain evidence="1 2">FH23</strain>
    </source>
</reference>
<dbReference type="AlphaFoldDB" id="A0AAE5WMY5"/>
<accession>A0AAE5WMY5</accession>
<dbReference type="Proteomes" id="UP000220927">
    <property type="component" value="Chromosome"/>
</dbReference>
<evidence type="ECO:0000313" key="1">
    <source>
        <dbReference type="EMBL" id="QAS79085.1"/>
    </source>
</evidence>
<evidence type="ECO:0000313" key="2">
    <source>
        <dbReference type="Proteomes" id="UP000220927"/>
    </source>
</evidence>